<evidence type="ECO:0000256" key="1">
    <source>
        <dbReference type="SAM" id="MobiDB-lite"/>
    </source>
</evidence>
<dbReference type="Proteomes" id="UP000199155">
    <property type="component" value="Unassembled WGS sequence"/>
</dbReference>
<dbReference type="RefSeq" id="WP_245769593.1">
    <property type="nucleotide sequence ID" value="NZ_FNFF01000015.1"/>
</dbReference>
<gene>
    <name evidence="3" type="ORF">SAMN05421806_11558</name>
</gene>
<dbReference type="AlphaFoldDB" id="A0A1G9G8U4"/>
<reference evidence="3 4" key="1">
    <citation type="submission" date="2016-10" db="EMBL/GenBank/DDBJ databases">
        <authorList>
            <person name="de Groot N.N."/>
        </authorList>
    </citation>
    <scope>NUCLEOTIDE SEQUENCE [LARGE SCALE GENOMIC DNA]</scope>
    <source>
        <strain evidence="3 4">CGMCC 4.5727</strain>
    </source>
</reference>
<organism evidence="3 4">
    <name type="scientific">Streptomyces indicus</name>
    <dbReference type="NCBI Taxonomy" id="417292"/>
    <lineage>
        <taxon>Bacteria</taxon>
        <taxon>Bacillati</taxon>
        <taxon>Actinomycetota</taxon>
        <taxon>Actinomycetes</taxon>
        <taxon>Kitasatosporales</taxon>
        <taxon>Streptomycetaceae</taxon>
        <taxon>Streptomyces</taxon>
    </lineage>
</organism>
<feature type="signal peptide" evidence="2">
    <location>
        <begin position="1"/>
        <end position="31"/>
    </location>
</feature>
<dbReference type="Gene3D" id="3.10.450.50">
    <property type="match status" value="1"/>
</dbReference>
<name>A0A1G9G8U4_9ACTN</name>
<proteinExistence type="predicted"/>
<evidence type="ECO:0000256" key="2">
    <source>
        <dbReference type="SAM" id="SignalP"/>
    </source>
</evidence>
<feature type="chain" id="PRO_5011432778" evidence="2">
    <location>
        <begin position="32"/>
        <end position="181"/>
    </location>
</feature>
<keyword evidence="4" id="KW-1185">Reference proteome</keyword>
<dbReference type="EMBL" id="FNFF01000015">
    <property type="protein sequence ID" value="SDK97148.1"/>
    <property type="molecule type" value="Genomic_DNA"/>
</dbReference>
<sequence length="181" mass="19238">MTHTRNSSPRAGRAFLVAVTFAGLAAVPASAMDYGSTTGTPAPAPEAAAAPRPAGERPPGPVLDGDPGTPATRVAHFYAAYTDVAAAPGSNETAKALRSFYLTPALQQRLADWERRNEADGVLRAQNSPTAWRVTPEGSGMGSTWATVRLTWGEGQDRRYTYLKVTTQLESGKISDITEKY</sequence>
<accession>A0A1G9G8U4</accession>
<feature type="region of interest" description="Disordered" evidence="1">
    <location>
        <begin position="32"/>
        <end position="69"/>
    </location>
</feature>
<protein>
    <submittedName>
        <fullName evidence="3">Uncharacterized protein</fullName>
    </submittedName>
</protein>
<evidence type="ECO:0000313" key="3">
    <source>
        <dbReference type="EMBL" id="SDK97148.1"/>
    </source>
</evidence>
<keyword evidence="2" id="KW-0732">Signal</keyword>
<evidence type="ECO:0000313" key="4">
    <source>
        <dbReference type="Proteomes" id="UP000199155"/>
    </source>
</evidence>